<proteinExistence type="predicted"/>
<feature type="non-terminal residue" evidence="1">
    <location>
        <position position="280"/>
    </location>
</feature>
<reference evidence="1" key="1">
    <citation type="submission" date="2024-09" db="EMBL/GenBank/DDBJ databases">
        <title>Black Yeasts Isolated from many extreme environments.</title>
        <authorList>
            <person name="Coleine C."/>
            <person name="Stajich J.E."/>
            <person name="Selbmann L."/>
        </authorList>
    </citation>
    <scope>NUCLEOTIDE SEQUENCE</scope>
    <source>
        <strain evidence="1">CCFEE 5737</strain>
    </source>
</reference>
<organism evidence="1 2">
    <name type="scientific">Coniosporium uncinatum</name>
    <dbReference type="NCBI Taxonomy" id="93489"/>
    <lineage>
        <taxon>Eukaryota</taxon>
        <taxon>Fungi</taxon>
        <taxon>Dikarya</taxon>
        <taxon>Ascomycota</taxon>
        <taxon>Pezizomycotina</taxon>
        <taxon>Dothideomycetes</taxon>
        <taxon>Dothideomycetes incertae sedis</taxon>
        <taxon>Coniosporium</taxon>
    </lineage>
</organism>
<dbReference type="EMBL" id="JAWDJW010012515">
    <property type="protein sequence ID" value="KAK3044034.1"/>
    <property type="molecule type" value="Genomic_DNA"/>
</dbReference>
<keyword evidence="2" id="KW-1185">Reference proteome</keyword>
<evidence type="ECO:0000313" key="2">
    <source>
        <dbReference type="Proteomes" id="UP001186974"/>
    </source>
</evidence>
<feature type="non-terminal residue" evidence="1">
    <location>
        <position position="1"/>
    </location>
</feature>
<sequence>TVLELSLDPAVADTTSSSSSSGAGAARGGGNEIPEHGIRVGDIVGVAEQPKGGERKKEKAEMGKKGVEGVVLKVTATAVQVALDKEEADVPGGSKLWMCVYIHLANDVTYKRMNQVMSSMQKMSEQDYTPFMRVLFGQASVTPVPADLTAPDSETGKMEWVDPSLNDSQKDAIRFAIASRDVALIHGPPGTGKTHTLIELILQLLKRGQRLLVCGPSNISVDNIVERLSSHKVPMIRLGHPARLLPSVLNHSLDVLTKTSEAGEIVKDIRQEMDTKQGSI</sequence>
<gene>
    <name evidence="1" type="ORF">LTS18_002347</name>
</gene>
<accession>A0ACC3CSH8</accession>
<comment type="caution">
    <text evidence="1">The sequence shown here is derived from an EMBL/GenBank/DDBJ whole genome shotgun (WGS) entry which is preliminary data.</text>
</comment>
<evidence type="ECO:0000313" key="1">
    <source>
        <dbReference type="EMBL" id="KAK3044034.1"/>
    </source>
</evidence>
<name>A0ACC3CSH8_9PEZI</name>
<dbReference type="Proteomes" id="UP001186974">
    <property type="component" value="Unassembled WGS sequence"/>
</dbReference>
<protein>
    <submittedName>
        <fullName evidence="1">Uncharacterized protein</fullName>
    </submittedName>
</protein>